<evidence type="ECO:0000313" key="4">
    <source>
        <dbReference type="EMBL" id="RXK60972.1"/>
    </source>
</evidence>
<dbReference type="InterPro" id="IPR036388">
    <property type="entry name" value="WH-like_DNA-bd_sf"/>
</dbReference>
<dbReference type="Pfam" id="PF04542">
    <property type="entry name" value="Sigma70_r2"/>
    <property type="match status" value="1"/>
</dbReference>
<dbReference type="OrthoDB" id="9780299at2"/>
<evidence type="ECO:0000259" key="2">
    <source>
        <dbReference type="Pfam" id="PF08281"/>
    </source>
</evidence>
<evidence type="ECO:0000259" key="3">
    <source>
        <dbReference type="Pfam" id="PF20239"/>
    </source>
</evidence>
<dbReference type="InterPro" id="IPR007627">
    <property type="entry name" value="RNA_pol_sigma70_r2"/>
</dbReference>
<dbReference type="PANTHER" id="PTHR47756:SF2">
    <property type="entry name" value="BLL6612 PROTEIN"/>
    <property type="match status" value="1"/>
</dbReference>
<reference evidence="4 5" key="1">
    <citation type="submission" date="2019-01" db="EMBL/GenBank/DDBJ databases">
        <title>Lacibacter sp. strain TTM-7.</title>
        <authorList>
            <person name="Chen W.-M."/>
        </authorList>
    </citation>
    <scope>NUCLEOTIDE SEQUENCE [LARGE SCALE GENOMIC DNA]</scope>
    <source>
        <strain evidence="4 5">TTM-7</strain>
    </source>
</reference>
<dbReference type="InterPro" id="IPR014284">
    <property type="entry name" value="RNA_pol_sigma-70_dom"/>
</dbReference>
<dbReference type="Gene3D" id="1.10.10.10">
    <property type="entry name" value="Winged helix-like DNA-binding domain superfamily/Winged helix DNA-binding domain"/>
    <property type="match status" value="1"/>
</dbReference>
<dbReference type="GO" id="GO:0006352">
    <property type="term" value="P:DNA-templated transcription initiation"/>
    <property type="evidence" value="ECO:0007669"/>
    <property type="project" value="InterPro"/>
</dbReference>
<feature type="domain" description="RNA polymerase sigma factor 70 region 4 type 2" evidence="2">
    <location>
        <begin position="121"/>
        <end position="171"/>
    </location>
</feature>
<proteinExistence type="predicted"/>
<gene>
    <name evidence="4" type="ORF">ESA94_10995</name>
</gene>
<dbReference type="SUPFAM" id="SSF88946">
    <property type="entry name" value="Sigma2 domain of RNA polymerase sigma factors"/>
    <property type="match status" value="1"/>
</dbReference>
<dbReference type="InterPro" id="IPR013325">
    <property type="entry name" value="RNA_pol_sigma_r2"/>
</dbReference>
<dbReference type="AlphaFoldDB" id="A0A4Q1CL09"/>
<dbReference type="Proteomes" id="UP000290204">
    <property type="component" value="Unassembled WGS sequence"/>
</dbReference>
<accession>A0A4Q1CL09</accession>
<evidence type="ECO:0000259" key="1">
    <source>
        <dbReference type="Pfam" id="PF04542"/>
    </source>
</evidence>
<dbReference type="EMBL" id="SDHW01000002">
    <property type="protein sequence ID" value="RXK60972.1"/>
    <property type="molecule type" value="Genomic_DNA"/>
</dbReference>
<dbReference type="SUPFAM" id="SSF88659">
    <property type="entry name" value="Sigma3 and sigma4 domains of RNA polymerase sigma factors"/>
    <property type="match status" value="1"/>
</dbReference>
<dbReference type="NCBIfam" id="TIGR02937">
    <property type="entry name" value="sigma70-ECF"/>
    <property type="match status" value="1"/>
</dbReference>
<name>A0A4Q1CL09_9BACT</name>
<dbReference type="GO" id="GO:0016987">
    <property type="term" value="F:sigma factor activity"/>
    <property type="evidence" value="ECO:0007669"/>
    <property type="project" value="InterPro"/>
</dbReference>
<protein>
    <submittedName>
        <fullName evidence="4">Sigma-70 family RNA polymerase sigma factor</fullName>
    </submittedName>
</protein>
<dbReference type="Pfam" id="PF20239">
    <property type="entry name" value="DUF6596"/>
    <property type="match status" value="1"/>
</dbReference>
<comment type="caution">
    <text evidence="4">The sequence shown here is derived from an EMBL/GenBank/DDBJ whole genome shotgun (WGS) entry which is preliminary data.</text>
</comment>
<dbReference type="InterPro" id="IPR013249">
    <property type="entry name" value="RNA_pol_sigma70_r4_t2"/>
</dbReference>
<dbReference type="InterPro" id="IPR013324">
    <property type="entry name" value="RNA_pol_sigma_r3/r4-like"/>
</dbReference>
<feature type="domain" description="DUF6596" evidence="3">
    <location>
        <begin position="191"/>
        <end position="293"/>
    </location>
</feature>
<dbReference type="GO" id="GO:0003677">
    <property type="term" value="F:DNA binding"/>
    <property type="evidence" value="ECO:0007669"/>
    <property type="project" value="InterPro"/>
</dbReference>
<keyword evidence="5" id="KW-1185">Reference proteome</keyword>
<sequence>MQQTSPIEQTVEHLFRHEWGKLVAALTKLFGVHNLELAEDVVQDTLVKAFEHWKINGVPSNPSGWLYTVARNKAVDVIRQQKRGEEFARSFTHLLQSEYSLVPTIHEQLNEKFVDDDRLRMMFVCCHPSLSPESQVALVLKTLCGFSVTEIAKAFVCSYDTIEKRLYRARQTFREQQVDFELPAADVLDSRLNNVLMAVYLLFNEGYNSTHHENLIRNDLMREAMRLCELICRTKTVEHANSHALMALMCFNASRNNARMDDDGNILLMKQQDRSKWNRALIETGVFHLEESAAGETISKYHLEAGIAYEHARARDYAHTNWHNILSCYNLLQQLYPSPIIALNRAIVIAELHGPKEAIVAIELIEGKETLKNYYLLPAVLGEYHAQIGDHTKAKAYFKEAEGLTHSSAEKKLLKQKEQSLHRR</sequence>
<dbReference type="InterPro" id="IPR046531">
    <property type="entry name" value="DUF6596"/>
</dbReference>
<dbReference type="PANTHER" id="PTHR47756">
    <property type="entry name" value="BLL6612 PROTEIN-RELATED"/>
    <property type="match status" value="1"/>
</dbReference>
<dbReference type="Pfam" id="PF08281">
    <property type="entry name" value="Sigma70_r4_2"/>
    <property type="match status" value="1"/>
</dbReference>
<evidence type="ECO:0000313" key="5">
    <source>
        <dbReference type="Proteomes" id="UP000290204"/>
    </source>
</evidence>
<feature type="domain" description="RNA polymerase sigma-70 region 2" evidence="1">
    <location>
        <begin position="21"/>
        <end position="83"/>
    </location>
</feature>
<organism evidence="4 5">
    <name type="scientific">Lacibacter luteus</name>
    <dbReference type="NCBI Taxonomy" id="2508719"/>
    <lineage>
        <taxon>Bacteria</taxon>
        <taxon>Pseudomonadati</taxon>
        <taxon>Bacteroidota</taxon>
        <taxon>Chitinophagia</taxon>
        <taxon>Chitinophagales</taxon>
        <taxon>Chitinophagaceae</taxon>
        <taxon>Lacibacter</taxon>
    </lineage>
</organism>
<dbReference type="Gene3D" id="1.10.1740.10">
    <property type="match status" value="1"/>
</dbReference>